<protein>
    <submittedName>
        <fullName evidence="2">Uncharacterized protein</fullName>
    </submittedName>
</protein>
<comment type="caution">
    <text evidence="2">The sequence shown here is derived from an EMBL/GenBank/DDBJ whole genome shotgun (WGS) entry which is preliminary data.</text>
</comment>
<keyword evidence="3" id="KW-1185">Reference proteome</keyword>
<organism evidence="2 3">
    <name type="scientific">Trapa natans</name>
    <name type="common">Water chestnut</name>
    <dbReference type="NCBI Taxonomy" id="22666"/>
    <lineage>
        <taxon>Eukaryota</taxon>
        <taxon>Viridiplantae</taxon>
        <taxon>Streptophyta</taxon>
        <taxon>Embryophyta</taxon>
        <taxon>Tracheophyta</taxon>
        <taxon>Spermatophyta</taxon>
        <taxon>Magnoliopsida</taxon>
        <taxon>eudicotyledons</taxon>
        <taxon>Gunneridae</taxon>
        <taxon>Pentapetalae</taxon>
        <taxon>rosids</taxon>
        <taxon>malvids</taxon>
        <taxon>Myrtales</taxon>
        <taxon>Lythraceae</taxon>
        <taxon>Trapa</taxon>
    </lineage>
</organism>
<sequence>MYDLLQTYIDSRQSTVPWLQVALRKDPSSAILKFQWKFCRRPFTRKEPRESTETNQSCSTWQQTSSENWFAACSTSPTEPDTDSEYSEVSASTPIESIFDGDSSVHSILL</sequence>
<proteinExistence type="predicted"/>
<reference evidence="2 3" key="1">
    <citation type="journal article" date="2023" name="Hortic Res">
        <title>Pangenome of water caltrop reveals structural variations and asymmetric subgenome divergence after allopolyploidization.</title>
        <authorList>
            <person name="Zhang X."/>
            <person name="Chen Y."/>
            <person name="Wang L."/>
            <person name="Yuan Y."/>
            <person name="Fang M."/>
            <person name="Shi L."/>
            <person name="Lu R."/>
            <person name="Comes H.P."/>
            <person name="Ma Y."/>
            <person name="Chen Y."/>
            <person name="Huang G."/>
            <person name="Zhou Y."/>
            <person name="Zheng Z."/>
            <person name="Qiu Y."/>
        </authorList>
    </citation>
    <scope>NUCLEOTIDE SEQUENCE [LARGE SCALE GENOMIC DNA]</scope>
    <source>
        <strain evidence="2">F231</strain>
    </source>
</reference>
<dbReference type="EMBL" id="JAXQNO010000011">
    <property type="protein sequence ID" value="KAK4789382.1"/>
    <property type="molecule type" value="Genomic_DNA"/>
</dbReference>
<evidence type="ECO:0000313" key="3">
    <source>
        <dbReference type="Proteomes" id="UP001346149"/>
    </source>
</evidence>
<evidence type="ECO:0000313" key="2">
    <source>
        <dbReference type="EMBL" id="KAK4789382.1"/>
    </source>
</evidence>
<name>A0AAN7M039_TRANT</name>
<feature type="region of interest" description="Disordered" evidence="1">
    <location>
        <begin position="72"/>
        <end position="91"/>
    </location>
</feature>
<accession>A0AAN7M039</accession>
<dbReference type="Proteomes" id="UP001346149">
    <property type="component" value="Unassembled WGS sequence"/>
</dbReference>
<evidence type="ECO:0000256" key="1">
    <source>
        <dbReference type="SAM" id="MobiDB-lite"/>
    </source>
</evidence>
<gene>
    <name evidence="2" type="ORF">SAY86_020701</name>
</gene>
<dbReference type="AlphaFoldDB" id="A0AAN7M039"/>